<evidence type="ECO:0000256" key="1">
    <source>
        <dbReference type="ARBA" id="ARBA00007705"/>
    </source>
</evidence>
<dbReference type="EMBL" id="CP019655">
    <property type="protein sequence ID" value="AVF25274.1"/>
    <property type="molecule type" value="Genomic_DNA"/>
</dbReference>
<comment type="similarity">
    <text evidence="1 17">Belongs to the DNA polymerase type-A family.</text>
</comment>
<dbReference type="SMART" id="SM00474">
    <property type="entry name" value="35EXOc"/>
    <property type="match status" value="1"/>
</dbReference>
<dbReference type="FunFam" id="1.10.150.20:FF:000002">
    <property type="entry name" value="DNA polymerase I"/>
    <property type="match status" value="1"/>
</dbReference>
<keyword evidence="10" id="KW-0378">Hydrolase</keyword>
<evidence type="ECO:0000259" key="18">
    <source>
        <dbReference type="SMART" id="SM00474"/>
    </source>
</evidence>
<dbReference type="CDD" id="cd06140">
    <property type="entry name" value="DNA_polA_I_Bacillus_like_exo"/>
    <property type="match status" value="1"/>
</dbReference>
<evidence type="ECO:0000256" key="11">
    <source>
        <dbReference type="ARBA" id="ARBA00022839"/>
    </source>
</evidence>
<keyword evidence="7 17" id="KW-0235">DNA replication</keyword>
<keyword evidence="5 17" id="KW-0808">Transferase</keyword>
<dbReference type="Pfam" id="PF02739">
    <property type="entry name" value="5_3_exonuc_N"/>
    <property type="match status" value="1"/>
</dbReference>
<dbReference type="InterPro" id="IPR002298">
    <property type="entry name" value="DNA_polymerase_A"/>
</dbReference>
<dbReference type="InterPro" id="IPR029060">
    <property type="entry name" value="PIN-like_dom_sf"/>
</dbReference>
<dbReference type="InterPro" id="IPR012337">
    <property type="entry name" value="RNaseH-like_sf"/>
</dbReference>
<evidence type="ECO:0000256" key="3">
    <source>
        <dbReference type="ARBA" id="ARBA00012417"/>
    </source>
</evidence>
<evidence type="ECO:0000256" key="12">
    <source>
        <dbReference type="ARBA" id="ARBA00022932"/>
    </source>
</evidence>
<dbReference type="STRING" id="147375.BXP28_13105"/>
<dbReference type="SMART" id="SM00482">
    <property type="entry name" value="POLAc"/>
    <property type="match status" value="1"/>
</dbReference>
<dbReference type="Gene3D" id="3.40.50.1010">
    <property type="entry name" value="5'-nuclease"/>
    <property type="match status" value="1"/>
</dbReference>
<dbReference type="CDD" id="cd08637">
    <property type="entry name" value="DNA_pol_A_pol_I_C"/>
    <property type="match status" value="1"/>
</dbReference>
<comment type="subunit">
    <text evidence="2 17">Single-chain monomer with multiple functions.</text>
</comment>
<keyword evidence="11" id="KW-0269">Exonuclease</keyword>
<evidence type="ECO:0000256" key="9">
    <source>
        <dbReference type="ARBA" id="ARBA00022763"/>
    </source>
</evidence>
<dbReference type="InterPro" id="IPR002562">
    <property type="entry name" value="3'-5'_exonuclease_dom"/>
</dbReference>
<evidence type="ECO:0000256" key="7">
    <source>
        <dbReference type="ARBA" id="ARBA00022705"/>
    </source>
</evidence>
<keyword evidence="12 17" id="KW-0239">DNA-directed DNA polymerase</keyword>
<dbReference type="Gene3D" id="1.20.1060.10">
    <property type="entry name" value="Taq DNA Polymerase, Chain T, domain 4"/>
    <property type="match status" value="1"/>
</dbReference>
<evidence type="ECO:0000256" key="14">
    <source>
        <dbReference type="ARBA" id="ARBA00023204"/>
    </source>
</evidence>
<sequence length="908" mass="102605">MGIHFFIYGSYAIMRIVREKLGWTMEKLIIIDGNSIANRAFYALPLLSNSSGLHTNAVYGFTTMLLRLIEEEKPTHFLVAFDAGKVTFRHKEYKEYKGGRAKTPSELSEQFPLIKELLNAFGIHQFELEGYEADDIIGTLTRAADEKKKHVMLVSGDKDMLQLASDYVTVAITRKGISEVEHYGPKEIEEKYGLKPEQIIDMKGLMGDSSDNIPGIPGVGEKTALKLLHEYGSVESVLEHADELKGKMKEKVKENADLARMSKELATIFREVPMSTEWDELVYEGYEGPKLQEMFRKLEFKSLLEKLDFGNGETGKEAGKEEDPVPFEVIKEDQLAVLEAVLDYIKAIHVEVVGENPHHSDIAGLGLYDGNKGYFLAFETLQSVNAEPIRQWLSDADKEKWIFDKHRAQLALSWKGIKLRGVSFDVLLASYLLDPTESTLTLSGVAGKYSVASLPADEQVFGKGAKFKLPEEHLLGENLSLKAERVSRLVPVLKAKLEESGMQELYYELEHPLAGVLAEMELAGIKVDKESLKQLGTEISDQLKTIMDRIYEQAGMTFNINSPKQLGEVLFEKLQLPVQKKTKTGYSTDAEVLEKLAPYHDIVGDILHYRTLAKLQSTYVEGLLKEVRPDTGKVHTYYRQTIAATGRLSSQYPNLQNIPIRLEEGRKIRKVFVPSKPGWHILAADYSQIELRVLAHISGDEKLKEAFVKDMDIHTKTAMDVFGVSEAEVDANMRRSAKAVNFGIVYGISDYGLSQNLGITRKEASRFIEQYFSVFRGVRNYMDSIIREAKTQGYVTTLLQRRRYLPEINASNYNLRSFAERTAMNTPIQGTAADIIKLAMVQMDERLKQEKLKSTMLLQVHDELIFEVPEDELETIKKLVPEVMEQALALDVPLKVEVDEGENWYEAK</sequence>
<dbReference type="FunFam" id="1.20.1060.10:FF:000001">
    <property type="entry name" value="DNA polymerase I"/>
    <property type="match status" value="1"/>
</dbReference>
<dbReference type="SMART" id="SM00279">
    <property type="entry name" value="HhH2"/>
    <property type="match status" value="1"/>
</dbReference>
<organism evidence="21 22">
    <name type="scientific">Paenibacillus larvae subsp. larvae</name>
    <dbReference type="NCBI Taxonomy" id="147375"/>
    <lineage>
        <taxon>Bacteria</taxon>
        <taxon>Bacillati</taxon>
        <taxon>Bacillota</taxon>
        <taxon>Bacilli</taxon>
        <taxon>Bacillales</taxon>
        <taxon>Paenibacillaceae</taxon>
        <taxon>Paenibacillus</taxon>
    </lineage>
</organism>
<dbReference type="Gene3D" id="3.30.420.10">
    <property type="entry name" value="Ribonuclease H-like superfamily/Ribonuclease H"/>
    <property type="match status" value="1"/>
</dbReference>
<dbReference type="Gene3D" id="1.10.150.20">
    <property type="entry name" value="5' to 3' exonuclease, C-terminal subdomain"/>
    <property type="match status" value="2"/>
</dbReference>
<dbReference type="InterPro" id="IPR036397">
    <property type="entry name" value="RNaseH_sf"/>
</dbReference>
<evidence type="ECO:0000259" key="19">
    <source>
        <dbReference type="SMART" id="SM00475"/>
    </source>
</evidence>
<evidence type="ECO:0000256" key="17">
    <source>
        <dbReference type="RuleBase" id="RU004460"/>
    </source>
</evidence>
<keyword evidence="6 17" id="KW-0548">Nucleotidyltransferase</keyword>
<reference evidence="22" key="1">
    <citation type="submission" date="2017-02" db="EMBL/GenBank/DDBJ databases">
        <title>Delineation of Paenibacillus larvae strains originating from foulbrood outbreaks.</title>
        <authorList>
            <person name="Beims H."/>
            <person name="Bunk B."/>
            <person name="Sproeer C."/>
            <person name="Mohr K.I."/>
            <person name="Pradella S."/>
            <person name="Guenther G."/>
            <person name="Rohde M."/>
            <person name="von der Ohe W."/>
            <person name="Steinert M."/>
        </authorList>
    </citation>
    <scope>NUCLEOTIDE SEQUENCE [LARGE SCALE GENOMIC DNA]</scope>
    <source>
        <strain evidence="22">Eric_III</strain>
    </source>
</reference>
<evidence type="ECO:0000256" key="6">
    <source>
        <dbReference type="ARBA" id="ARBA00022695"/>
    </source>
</evidence>
<dbReference type="CDD" id="cd09898">
    <property type="entry name" value="H3TH_53EXO"/>
    <property type="match status" value="1"/>
</dbReference>
<dbReference type="GO" id="GO:0008409">
    <property type="term" value="F:5'-3' exonuclease activity"/>
    <property type="evidence" value="ECO:0007669"/>
    <property type="project" value="InterPro"/>
</dbReference>
<accession>A0A2L1TX90</accession>
<dbReference type="NCBIfam" id="TIGR00593">
    <property type="entry name" value="pola"/>
    <property type="match status" value="1"/>
</dbReference>
<proteinExistence type="inferred from homology"/>
<evidence type="ECO:0000313" key="21">
    <source>
        <dbReference type="EMBL" id="AVF25274.1"/>
    </source>
</evidence>
<dbReference type="GO" id="GO:0003677">
    <property type="term" value="F:DNA binding"/>
    <property type="evidence" value="ECO:0007669"/>
    <property type="project" value="UniProtKB-UniRule"/>
</dbReference>
<dbReference type="PROSITE" id="PS00447">
    <property type="entry name" value="DNA_POLYMERASE_A"/>
    <property type="match status" value="1"/>
</dbReference>
<dbReference type="GO" id="GO:0006302">
    <property type="term" value="P:double-strand break repair"/>
    <property type="evidence" value="ECO:0007669"/>
    <property type="project" value="TreeGrafter"/>
</dbReference>
<dbReference type="AlphaFoldDB" id="A0A2L1TX90"/>
<evidence type="ECO:0000256" key="13">
    <source>
        <dbReference type="ARBA" id="ARBA00023125"/>
    </source>
</evidence>
<dbReference type="FunFam" id="3.40.50.1010:FF:000001">
    <property type="entry name" value="DNA polymerase I"/>
    <property type="match status" value="1"/>
</dbReference>
<dbReference type="Pfam" id="PF22619">
    <property type="entry name" value="DNA_polI_exo1"/>
    <property type="match status" value="1"/>
</dbReference>
<dbReference type="PANTHER" id="PTHR10133:SF27">
    <property type="entry name" value="DNA POLYMERASE NU"/>
    <property type="match status" value="1"/>
</dbReference>
<name>A0A2L1TX90_9BACL</name>
<dbReference type="GO" id="GO:0008408">
    <property type="term" value="F:3'-5' exonuclease activity"/>
    <property type="evidence" value="ECO:0007669"/>
    <property type="project" value="InterPro"/>
</dbReference>
<evidence type="ECO:0000313" key="22">
    <source>
        <dbReference type="Proteomes" id="UP000239833"/>
    </source>
</evidence>
<keyword evidence="9 17" id="KW-0227">DNA damage</keyword>
<dbReference type="EC" id="2.7.7.7" evidence="3 16"/>
<dbReference type="CDD" id="cd09859">
    <property type="entry name" value="PIN_53EXO"/>
    <property type="match status" value="1"/>
</dbReference>
<dbReference type="Pfam" id="PF00476">
    <property type="entry name" value="DNA_pol_A"/>
    <property type="match status" value="1"/>
</dbReference>
<dbReference type="InterPro" id="IPR054690">
    <property type="entry name" value="DNA_polI_exonuclease"/>
</dbReference>
<dbReference type="InterPro" id="IPR008918">
    <property type="entry name" value="HhH2"/>
</dbReference>
<feature type="domain" description="3'-5' exonuclease" evidence="18">
    <location>
        <begin position="326"/>
        <end position="498"/>
    </location>
</feature>
<dbReference type="Pfam" id="PF01367">
    <property type="entry name" value="5_3_exonuc"/>
    <property type="match status" value="1"/>
</dbReference>
<dbReference type="SUPFAM" id="SSF88723">
    <property type="entry name" value="PIN domain-like"/>
    <property type="match status" value="1"/>
</dbReference>
<comment type="catalytic activity">
    <reaction evidence="15 17">
        <text>DNA(n) + a 2'-deoxyribonucleoside 5'-triphosphate = DNA(n+1) + diphosphate</text>
        <dbReference type="Rhea" id="RHEA:22508"/>
        <dbReference type="Rhea" id="RHEA-COMP:17339"/>
        <dbReference type="Rhea" id="RHEA-COMP:17340"/>
        <dbReference type="ChEBI" id="CHEBI:33019"/>
        <dbReference type="ChEBI" id="CHEBI:61560"/>
        <dbReference type="ChEBI" id="CHEBI:173112"/>
        <dbReference type="EC" id="2.7.7.7"/>
    </reaction>
</comment>
<evidence type="ECO:0000256" key="10">
    <source>
        <dbReference type="ARBA" id="ARBA00022801"/>
    </source>
</evidence>
<dbReference type="PANTHER" id="PTHR10133">
    <property type="entry name" value="DNA POLYMERASE I"/>
    <property type="match status" value="1"/>
</dbReference>
<dbReference type="InterPro" id="IPR020046">
    <property type="entry name" value="5-3_exonucl_a-hlix_arch_N"/>
</dbReference>
<dbReference type="GO" id="GO:0006261">
    <property type="term" value="P:DNA-templated DNA replication"/>
    <property type="evidence" value="ECO:0007669"/>
    <property type="project" value="UniProtKB-UniRule"/>
</dbReference>
<dbReference type="Proteomes" id="UP000239833">
    <property type="component" value="Chromosome"/>
</dbReference>
<evidence type="ECO:0000259" key="20">
    <source>
        <dbReference type="SMART" id="SM00482"/>
    </source>
</evidence>
<dbReference type="InterPro" id="IPR036279">
    <property type="entry name" value="5-3_exonuclease_C_sf"/>
</dbReference>
<dbReference type="InterPro" id="IPR043502">
    <property type="entry name" value="DNA/RNA_pol_sf"/>
</dbReference>
<keyword evidence="8" id="KW-0540">Nuclease</keyword>
<evidence type="ECO:0000256" key="8">
    <source>
        <dbReference type="ARBA" id="ARBA00022722"/>
    </source>
</evidence>
<dbReference type="PRINTS" id="PR00868">
    <property type="entry name" value="DNAPOLI"/>
</dbReference>
<dbReference type="InterPro" id="IPR018320">
    <property type="entry name" value="DNA_polymerase_1"/>
</dbReference>
<dbReference type="FunFam" id="1.10.150.20:FF:000003">
    <property type="entry name" value="DNA polymerase I"/>
    <property type="match status" value="1"/>
</dbReference>
<dbReference type="InterPro" id="IPR001098">
    <property type="entry name" value="DNA-dir_DNA_pol_A_palm_dom"/>
</dbReference>
<dbReference type="InterPro" id="IPR019760">
    <property type="entry name" value="DNA-dir_DNA_pol_A_CS"/>
</dbReference>
<feature type="domain" description="DNA-directed DNA polymerase family A palm" evidence="20">
    <location>
        <begin position="665"/>
        <end position="872"/>
    </location>
</feature>
<protein>
    <recommendedName>
        <fullName evidence="4 16">DNA polymerase I</fullName>
        <ecNumber evidence="3 16">2.7.7.7</ecNumber>
    </recommendedName>
</protein>
<evidence type="ECO:0000256" key="5">
    <source>
        <dbReference type="ARBA" id="ARBA00022679"/>
    </source>
</evidence>
<dbReference type="InterPro" id="IPR020045">
    <property type="entry name" value="DNA_polI_H3TH"/>
</dbReference>
<evidence type="ECO:0000256" key="15">
    <source>
        <dbReference type="ARBA" id="ARBA00049244"/>
    </source>
</evidence>
<dbReference type="SMART" id="SM00475">
    <property type="entry name" value="53EXOc"/>
    <property type="match status" value="1"/>
</dbReference>
<dbReference type="Gene3D" id="3.30.70.370">
    <property type="match status" value="1"/>
</dbReference>
<keyword evidence="13 17" id="KW-0238">DNA-binding</keyword>
<dbReference type="SUPFAM" id="SSF47807">
    <property type="entry name" value="5' to 3' exonuclease, C-terminal subdomain"/>
    <property type="match status" value="1"/>
</dbReference>
<dbReference type="SUPFAM" id="SSF53098">
    <property type="entry name" value="Ribonuclease H-like"/>
    <property type="match status" value="1"/>
</dbReference>
<feature type="domain" description="5'-3' exonuclease" evidence="19">
    <location>
        <begin position="26"/>
        <end position="284"/>
    </location>
</feature>
<keyword evidence="14 17" id="KW-0234">DNA repair</keyword>
<dbReference type="NCBIfam" id="NF004397">
    <property type="entry name" value="PRK05755.1"/>
    <property type="match status" value="1"/>
</dbReference>
<dbReference type="GO" id="GO:0003887">
    <property type="term" value="F:DNA-directed DNA polymerase activity"/>
    <property type="evidence" value="ECO:0007669"/>
    <property type="project" value="UniProtKB-UniRule"/>
</dbReference>
<dbReference type="InterPro" id="IPR002421">
    <property type="entry name" value="5-3_exonuclease"/>
</dbReference>
<evidence type="ECO:0000256" key="4">
    <source>
        <dbReference type="ARBA" id="ARBA00020311"/>
    </source>
</evidence>
<dbReference type="SUPFAM" id="SSF56672">
    <property type="entry name" value="DNA/RNA polymerases"/>
    <property type="match status" value="1"/>
</dbReference>
<evidence type="ECO:0000256" key="2">
    <source>
        <dbReference type="ARBA" id="ARBA00011541"/>
    </source>
</evidence>
<gene>
    <name evidence="21" type="primary">polA2</name>
    <name evidence="17" type="synonym">polA</name>
    <name evidence="21" type="ORF">ERICIII_01070</name>
</gene>
<evidence type="ECO:0000256" key="16">
    <source>
        <dbReference type="NCBIfam" id="TIGR00593"/>
    </source>
</evidence>